<proteinExistence type="predicted"/>
<dbReference type="Proteomes" id="UP001163624">
    <property type="component" value="Chromosome"/>
</dbReference>
<keyword evidence="2" id="KW-1185">Reference proteome</keyword>
<evidence type="ECO:0000313" key="1">
    <source>
        <dbReference type="EMBL" id="WAI47768.1"/>
    </source>
</evidence>
<protein>
    <submittedName>
        <fullName evidence="1">Uncharacterized protein</fullName>
    </submittedName>
</protein>
<organism evidence="1 2">
    <name type="scientific">Pseudomonas triclosanedens</name>
    <dbReference type="NCBI Taxonomy" id="2961893"/>
    <lineage>
        <taxon>Bacteria</taxon>
        <taxon>Pseudomonadati</taxon>
        <taxon>Pseudomonadota</taxon>
        <taxon>Gammaproteobacteria</taxon>
        <taxon>Pseudomonadales</taxon>
        <taxon>Pseudomonadaceae</taxon>
        <taxon>Pseudomonas</taxon>
    </lineage>
</organism>
<sequence>MFSRTVKFEFLDIISDGIVIDPTMADGRPLPSVIIDARRRPDITEYLIAHQGRPAGDVSTQWGTTRFGWDIGLIIKTLRPMEIEFVLGLHAIKNAALIEGIIRNSGLYIQSGVPGDRVSEKYHDPRVLIEVVPSSFREKWNDILLKGTIKSLRENGFSKKQSEKISVERISLMREFWDKRREK</sequence>
<accession>A0ABY6ZSF3</accession>
<reference evidence="1" key="1">
    <citation type="submission" date="2022-11" db="EMBL/GenBank/DDBJ databases">
        <title>Pseudomonas triclosanedens sp. nov., a triclosan degrader isolated from activated sludge.</title>
        <authorList>
            <person name="Yin Y."/>
            <person name="Lu Z."/>
        </authorList>
    </citation>
    <scope>NUCLEOTIDE SEQUENCE</scope>
    <source>
        <strain evidence="1">ZM23</strain>
    </source>
</reference>
<dbReference type="EMBL" id="CP113432">
    <property type="protein sequence ID" value="WAI47768.1"/>
    <property type="molecule type" value="Genomic_DNA"/>
</dbReference>
<dbReference type="RefSeq" id="WP_254475822.1">
    <property type="nucleotide sequence ID" value="NZ_CP113432.1"/>
</dbReference>
<name>A0ABY6ZSF3_9PSED</name>
<evidence type="ECO:0000313" key="2">
    <source>
        <dbReference type="Proteomes" id="UP001163624"/>
    </source>
</evidence>
<gene>
    <name evidence="1" type="ORF">OU419_18545</name>
</gene>